<keyword evidence="2 5" id="KW-0812">Transmembrane</keyword>
<evidence type="ECO:0000256" key="2">
    <source>
        <dbReference type="ARBA" id="ARBA00022692"/>
    </source>
</evidence>
<dbReference type="InterPro" id="IPR003339">
    <property type="entry name" value="ABC/ECF_trnsptr_transmembrane"/>
</dbReference>
<protein>
    <submittedName>
        <fullName evidence="6">Cobalt transport protein</fullName>
    </submittedName>
</protein>
<reference evidence="7" key="1">
    <citation type="submission" date="2016-01" db="EMBL/GenBank/DDBJ databases">
        <authorList>
            <person name="Mitreva M."/>
            <person name="Pepin K.H."/>
            <person name="Mihindukulasuriya K.A."/>
            <person name="Fulton R."/>
            <person name="Fronick C."/>
            <person name="O'Laughlin M."/>
            <person name="Miner T."/>
            <person name="Herter B."/>
            <person name="Rosa B.A."/>
            <person name="Cordes M."/>
            <person name="Tomlinson C."/>
            <person name="Wollam A."/>
            <person name="Palsikar V.B."/>
            <person name="Mardis E.R."/>
            <person name="Wilson R.K."/>
        </authorList>
    </citation>
    <scope>NUCLEOTIDE SEQUENCE [LARGE SCALE GENOMIC DNA]</scope>
    <source>
        <strain evidence="7">KA00274</strain>
    </source>
</reference>
<dbReference type="AlphaFoldDB" id="A0A133Y701"/>
<proteinExistence type="predicted"/>
<dbReference type="STRING" id="1497955.HMPREF1872_01457"/>
<dbReference type="CDD" id="cd16914">
    <property type="entry name" value="EcfT"/>
    <property type="match status" value="1"/>
</dbReference>
<feature type="transmembrane region" description="Helical" evidence="5">
    <location>
        <begin position="105"/>
        <end position="126"/>
    </location>
</feature>
<dbReference type="EMBL" id="LSCV01000045">
    <property type="protein sequence ID" value="KXB38970.1"/>
    <property type="molecule type" value="Genomic_DNA"/>
</dbReference>
<dbReference type="PATRIC" id="fig|1497955.3.peg.1424"/>
<name>A0A133Y701_9FIRM</name>
<sequence>MQISLGRYYQADSILHSFDPRLKIVTSFALMILIFALKAAWALTAYGVILLALWQLSKLPWAYFFSSLKQILFVSVLIFLLNLFIGTGQTLLFEFYFVKIYAENLAQACLMLARIVYLVLTSTLFLSYTTSPLVIAAALEDLFKPLKKVNFPAHEIAMMMSIALRFVPTIAEEMETLQKAQIARGADFDTGSIVKRAKGMVVILVPLFVSAINRALDLATSMEARCYHGGENRTRMQQFNLQVSDWLFAGGIVSLLVIMLVMQAYI</sequence>
<evidence type="ECO:0000256" key="3">
    <source>
        <dbReference type="ARBA" id="ARBA00022989"/>
    </source>
</evidence>
<evidence type="ECO:0000256" key="4">
    <source>
        <dbReference type="ARBA" id="ARBA00023136"/>
    </source>
</evidence>
<dbReference type="RefSeq" id="WP_066715160.1">
    <property type="nucleotide sequence ID" value="NZ_JARFNM010000001.1"/>
</dbReference>
<dbReference type="Pfam" id="PF02361">
    <property type="entry name" value="CbiQ"/>
    <property type="match status" value="1"/>
</dbReference>
<feature type="transmembrane region" description="Helical" evidence="5">
    <location>
        <begin position="61"/>
        <end position="85"/>
    </location>
</feature>
<accession>A0A133Y701</accession>
<evidence type="ECO:0000313" key="7">
    <source>
        <dbReference type="Proteomes" id="UP000070080"/>
    </source>
</evidence>
<gene>
    <name evidence="6" type="ORF">HMPREF1872_01457</name>
</gene>
<dbReference type="PANTHER" id="PTHR33514">
    <property type="entry name" value="PROTEIN ABCI12, CHLOROPLASTIC"/>
    <property type="match status" value="1"/>
</dbReference>
<keyword evidence="7" id="KW-1185">Reference proteome</keyword>
<keyword evidence="4 5" id="KW-0472">Membrane</keyword>
<dbReference type="Proteomes" id="UP000070080">
    <property type="component" value="Unassembled WGS sequence"/>
</dbReference>
<feature type="transmembrane region" description="Helical" evidence="5">
    <location>
        <begin position="28"/>
        <end position="54"/>
    </location>
</feature>
<evidence type="ECO:0000256" key="5">
    <source>
        <dbReference type="SAM" id="Phobius"/>
    </source>
</evidence>
<comment type="caution">
    <text evidence="6">The sequence shown here is derived from an EMBL/GenBank/DDBJ whole genome shotgun (WGS) entry which is preliminary data.</text>
</comment>
<evidence type="ECO:0000256" key="1">
    <source>
        <dbReference type="ARBA" id="ARBA00004141"/>
    </source>
</evidence>
<dbReference type="GO" id="GO:0005886">
    <property type="term" value="C:plasma membrane"/>
    <property type="evidence" value="ECO:0007669"/>
    <property type="project" value="UniProtKB-ARBA"/>
</dbReference>
<dbReference type="OrthoDB" id="8075495at2"/>
<dbReference type="PANTHER" id="PTHR33514:SF13">
    <property type="entry name" value="PROTEIN ABCI12, CHLOROPLASTIC"/>
    <property type="match status" value="1"/>
</dbReference>
<comment type="subcellular location">
    <subcellularLocation>
        <location evidence="1">Membrane</location>
        <topology evidence="1">Multi-pass membrane protein</topology>
    </subcellularLocation>
</comment>
<organism evidence="6 7">
    <name type="scientific">Amygdalobacter nucleatus</name>
    <dbReference type="NCBI Taxonomy" id="3029274"/>
    <lineage>
        <taxon>Bacteria</taxon>
        <taxon>Bacillati</taxon>
        <taxon>Bacillota</taxon>
        <taxon>Clostridia</taxon>
        <taxon>Eubacteriales</taxon>
        <taxon>Oscillospiraceae</taxon>
        <taxon>Amygdalobacter</taxon>
    </lineage>
</organism>
<keyword evidence="3 5" id="KW-1133">Transmembrane helix</keyword>
<evidence type="ECO:0000313" key="6">
    <source>
        <dbReference type="EMBL" id="KXB38970.1"/>
    </source>
</evidence>
<feature type="transmembrane region" description="Helical" evidence="5">
    <location>
        <begin position="243"/>
        <end position="265"/>
    </location>
</feature>